<name>A0A542SN32_9MICO</name>
<comment type="caution">
    <text evidence="2">The sequence shown here is derived from an EMBL/GenBank/DDBJ whole genome shotgun (WGS) entry which is preliminary data.</text>
</comment>
<dbReference type="OrthoDB" id="9806926at2"/>
<dbReference type="Proteomes" id="UP000316181">
    <property type="component" value="Unassembled WGS sequence"/>
</dbReference>
<dbReference type="InterPro" id="IPR011737">
    <property type="entry name" value="CHP02206_TP0381"/>
</dbReference>
<dbReference type="EMBL" id="VFNV01000001">
    <property type="protein sequence ID" value="TQK76012.1"/>
    <property type="molecule type" value="Genomic_DNA"/>
</dbReference>
<feature type="transmembrane region" description="Helical" evidence="1">
    <location>
        <begin position="158"/>
        <end position="178"/>
    </location>
</feature>
<evidence type="ECO:0000313" key="2">
    <source>
        <dbReference type="EMBL" id="TQK76012.1"/>
    </source>
</evidence>
<keyword evidence="1" id="KW-0812">Transmembrane</keyword>
<evidence type="ECO:0000256" key="1">
    <source>
        <dbReference type="SAM" id="Phobius"/>
    </source>
</evidence>
<feature type="transmembrane region" description="Helical" evidence="1">
    <location>
        <begin position="132"/>
        <end position="151"/>
    </location>
</feature>
<gene>
    <name evidence="2" type="ORF">FB389_0661</name>
</gene>
<keyword evidence="3" id="KW-1185">Reference proteome</keyword>
<dbReference type="NCBIfam" id="TIGR02206">
    <property type="entry name" value="intg_mem_TP0381"/>
    <property type="match status" value="1"/>
</dbReference>
<organism evidence="2 3">
    <name type="scientific">Rarobacter incanus</name>
    <dbReference type="NCBI Taxonomy" id="153494"/>
    <lineage>
        <taxon>Bacteria</taxon>
        <taxon>Bacillati</taxon>
        <taxon>Actinomycetota</taxon>
        <taxon>Actinomycetes</taxon>
        <taxon>Micrococcales</taxon>
        <taxon>Rarobacteraceae</taxon>
        <taxon>Rarobacter</taxon>
    </lineage>
</organism>
<feature type="transmembrane region" description="Helical" evidence="1">
    <location>
        <begin position="209"/>
        <end position="234"/>
    </location>
</feature>
<reference evidence="2 3" key="1">
    <citation type="submission" date="2019-06" db="EMBL/GenBank/DDBJ databases">
        <title>Sequencing the genomes of 1000 actinobacteria strains.</title>
        <authorList>
            <person name="Klenk H.-P."/>
        </authorList>
    </citation>
    <scope>NUCLEOTIDE SEQUENCE [LARGE SCALE GENOMIC DNA]</scope>
    <source>
        <strain evidence="2 3">DSM 10596</strain>
    </source>
</reference>
<keyword evidence="1" id="KW-0472">Membrane</keyword>
<evidence type="ECO:0000313" key="3">
    <source>
        <dbReference type="Proteomes" id="UP000316181"/>
    </source>
</evidence>
<dbReference type="Pfam" id="PF14808">
    <property type="entry name" value="TMEM164"/>
    <property type="match status" value="1"/>
</dbReference>
<protein>
    <submittedName>
        <fullName evidence="2">Putative integral membrane protein (TIGR02206 family)</fullName>
    </submittedName>
</protein>
<sequence>MPAGITYATPPLWQQFGPQHLIVLGIALLACVNLLLFRTSARRVWLDVWIVASMVVVHAAWVAWALRTGFAHGGDLLPLYTCDASIFAGLAWVLWKRRWIGQIVFYWAFLGGVVTLLLPDTFGYALPHPAPLYTLTFHIQLVLLGLEVWAGEGVRPSWGSLIPVIVATAVLVPPSLYANARWGADYMFVSRNPGGIFTFLTHYTGAARIIATLASALTVLVVGLLAWFAGDWALRRWDTRRSG</sequence>
<dbReference type="AlphaFoldDB" id="A0A542SN32"/>
<proteinExistence type="predicted"/>
<accession>A0A542SN32</accession>
<feature type="transmembrane region" description="Helical" evidence="1">
    <location>
        <begin position="104"/>
        <end position="126"/>
    </location>
</feature>
<feature type="transmembrane region" description="Helical" evidence="1">
    <location>
        <begin position="20"/>
        <end position="37"/>
    </location>
</feature>
<keyword evidence="1" id="KW-1133">Transmembrane helix</keyword>
<feature type="transmembrane region" description="Helical" evidence="1">
    <location>
        <begin position="76"/>
        <end position="95"/>
    </location>
</feature>
<feature type="transmembrane region" description="Helical" evidence="1">
    <location>
        <begin position="44"/>
        <end position="64"/>
    </location>
</feature>
<dbReference type="RefSeq" id="WP_142111333.1">
    <property type="nucleotide sequence ID" value="NZ_BAAATB010000008.1"/>
</dbReference>